<accession>A0A964E1Y7</accession>
<name>A0A964E1Y7_9PROT</name>
<gene>
    <name evidence="1" type="ORF">ASILVAE211_24025</name>
</gene>
<evidence type="ECO:0000313" key="1">
    <source>
        <dbReference type="EMBL" id="MCB8878268.1"/>
    </source>
</evidence>
<reference evidence="1" key="1">
    <citation type="journal article" date="2021" name="Microorganisms">
        <title>Acidisoma silvae sp. nov. and Acidisomacellulosilytica sp. nov., Two Acidophilic Bacteria Isolated from Decaying Wood, Hydrolyzing Cellulose and Producing Poly-3-hydroxybutyrate.</title>
        <authorList>
            <person name="Mieszkin S."/>
            <person name="Pouder E."/>
            <person name="Uroz S."/>
            <person name="Simon-Colin C."/>
            <person name="Alain K."/>
        </authorList>
    </citation>
    <scope>NUCLEOTIDE SEQUENCE</scope>
    <source>
        <strain evidence="1">HW T2.11</strain>
    </source>
</reference>
<keyword evidence="2" id="KW-1185">Reference proteome</keyword>
<protein>
    <submittedName>
        <fullName evidence="1">Uncharacterized protein</fullName>
    </submittedName>
</protein>
<dbReference type="RefSeq" id="WP_227323916.1">
    <property type="nucleotide sequence ID" value="NZ_JAESVB010000028.1"/>
</dbReference>
<dbReference type="Proteomes" id="UP000708298">
    <property type="component" value="Unassembled WGS sequence"/>
</dbReference>
<proteinExistence type="predicted"/>
<evidence type="ECO:0000313" key="2">
    <source>
        <dbReference type="Proteomes" id="UP000708298"/>
    </source>
</evidence>
<dbReference type="EMBL" id="JAESVB010000028">
    <property type="protein sequence ID" value="MCB8878268.1"/>
    <property type="molecule type" value="Genomic_DNA"/>
</dbReference>
<reference evidence="1" key="2">
    <citation type="submission" date="2021-01" db="EMBL/GenBank/DDBJ databases">
        <authorList>
            <person name="Mieszkin S."/>
            <person name="Pouder E."/>
            <person name="Alain K."/>
        </authorList>
    </citation>
    <scope>NUCLEOTIDE SEQUENCE</scope>
    <source>
        <strain evidence="1">HW T2.11</strain>
    </source>
</reference>
<organism evidence="1 2">
    <name type="scientific">Acidisoma silvae</name>
    <dbReference type="NCBI Taxonomy" id="2802396"/>
    <lineage>
        <taxon>Bacteria</taxon>
        <taxon>Pseudomonadati</taxon>
        <taxon>Pseudomonadota</taxon>
        <taxon>Alphaproteobacteria</taxon>
        <taxon>Acetobacterales</taxon>
        <taxon>Acidocellaceae</taxon>
        <taxon>Acidisoma</taxon>
    </lineage>
</organism>
<comment type="caution">
    <text evidence="1">The sequence shown here is derived from an EMBL/GenBank/DDBJ whole genome shotgun (WGS) entry which is preliminary data.</text>
</comment>
<dbReference type="AlphaFoldDB" id="A0A964E1Y7"/>
<sequence length="74" mass="8017">MTSVTDGEPDKSPDEVWEVLGLIRNALEGALPPGWIRPADETPRVVSAEVEAIIMAIHEMAIVIPAEELVDRAV</sequence>